<evidence type="ECO:0000313" key="2">
    <source>
        <dbReference type="Proteomes" id="UP000586305"/>
    </source>
</evidence>
<comment type="caution">
    <text evidence="1">The sequence shown here is derived from an EMBL/GenBank/DDBJ whole genome shotgun (WGS) entry which is preliminary data.</text>
</comment>
<reference evidence="1 2" key="1">
    <citation type="submission" date="2020-04" db="EMBL/GenBank/DDBJ databases">
        <title>Pseudoalteromonas caenipelagi sp. nov., isolated from a tidal flat.</title>
        <authorList>
            <person name="Park S."/>
            <person name="Yoon J.-H."/>
        </authorList>
    </citation>
    <scope>NUCLEOTIDE SEQUENCE [LARGE SCALE GENOMIC DNA]</scope>
    <source>
        <strain evidence="1 2">JBTF-M23</strain>
    </source>
</reference>
<protein>
    <submittedName>
        <fullName evidence="1">Uncharacterized protein</fullName>
    </submittedName>
</protein>
<evidence type="ECO:0000313" key="1">
    <source>
        <dbReference type="EMBL" id="NOU51357.1"/>
    </source>
</evidence>
<dbReference type="GO" id="GO:0016746">
    <property type="term" value="F:acyltransferase activity"/>
    <property type="evidence" value="ECO:0007669"/>
    <property type="project" value="InterPro"/>
</dbReference>
<dbReference type="Gene3D" id="3.40.47.10">
    <property type="match status" value="1"/>
</dbReference>
<gene>
    <name evidence="1" type="ORF">HG263_12540</name>
</gene>
<dbReference type="Proteomes" id="UP000586305">
    <property type="component" value="Unassembled WGS sequence"/>
</dbReference>
<name>A0A849VI57_9GAMM</name>
<dbReference type="EMBL" id="JABBPG010000004">
    <property type="protein sequence ID" value="NOU51357.1"/>
    <property type="molecule type" value="Genomic_DNA"/>
</dbReference>
<keyword evidence="2" id="KW-1185">Reference proteome</keyword>
<dbReference type="SUPFAM" id="SSF53901">
    <property type="entry name" value="Thiolase-like"/>
    <property type="match status" value="1"/>
</dbReference>
<sequence>MNTQAINTLRLMSLSTELLATGHTRGTCMNYVSDVVPSLLSVNQVSAPSIDLILTLSMSIDHLTDDTAIQSPRLGYPIQHYLAASNAFVLDLQDTSWAQAFEVANGYLSCTDMQRVLVVEANSFAQPVASQLFNGARAALLDKAAVETSCMMVNKELPLEQMRTLVLTDDKGFALSEADEHESMLLCESIIQMVKQSSVAMPVVLDLPLYLQEGVYSHLQSALPQMQWLLWESLGSNQASNVLWVSYEVFRKRVVARELLIKDEL</sequence>
<dbReference type="RefSeq" id="WP_171626415.1">
    <property type="nucleotide sequence ID" value="NZ_JABBPG010000004.1"/>
</dbReference>
<proteinExistence type="predicted"/>
<dbReference type="InterPro" id="IPR016039">
    <property type="entry name" value="Thiolase-like"/>
</dbReference>
<dbReference type="AlphaFoldDB" id="A0A849VI57"/>
<accession>A0A849VI57</accession>
<organism evidence="1 2">
    <name type="scientific">Pseudoalteromonas caenipelagi</name>
    <dbReference type="NCBI Taxonomy" id="2726988"/>
    <lineage>
        <taxon>Bacteria</taxon>
        <taxon>Pseudomonadati</taxon>
        <taxon>Pseudomonadota</taxon>
        <taxon>Gammaproteobacteria</taxon>
        <taxon>Alteromonadales</taxon>
        <taxon>Pseudoalteromonadaceae</taxon>
        <taxon>Pseudoalteromonas</taxon>
    </lineage>
</organism>